<dbReference type="InterPro" id="IPR050319">
    <property type="entry name" value="ABC_transp_ATP-bind"/>
</dbReference>
<name>A0A150KHT2_HEYCO</name>
<dbReference type="SUPFAM" id="SSF52540">
    <property type="entry name" value="P-loop containing nucleoside triphosphate hydrolases"/>
    <property type="match status" value="1"/>
</dbReference>
<evidence type="ECO:0000256" key="3">
    <source>
        <dbReference type="ARBA" id="ARBA00022741"/>
    </source>
</evidence>
<evidence type="ECO:0000256" key="1">
    <source>
        <dbReference type="ARBA" id="ARBA00005417"/>
    </source>
</evidence>
<keyword evidence="4" id="KW-0067">ATP-binding</keyword>
<proteinExistence type="inferred from homology"/>
<dbReference type="GO" id="GO:0005524">
    <property type="term" value="F:ATP binding"/>
    <property type="evidence" value="ECO:0007669"/>
    <property type="project" value="UniProtKB-KW"/>
</dbReference>
<gene>
    <name evidence="6" type="ORF">B4099_2324</name>
</gene>
<comment type="similarity">
    <text evidence="1">Belongs to the ABC transporter superfamily.</text>
</comment>
<reference evidence="6 7" key="1">
    <citation type="submission" date="2016-01" db="EMBL/GenBank/DDBJ databases">
        <title>Genome Sequences of Twelve Sporeforming Bacillus Species Isolated from Foods.</title>
        <authorList>
            <person name="Berendsen E.M."/>
            <person name="Wells-Bennik M.H."/>
            <person name="Krawcyk A.O."/>
            <person name="De Jong A."/>
            <person name="Holsappel S."/>
            <person name="Eijlander R.T."/>
            <person name="Kuipers O.P."/>
        </authorList>
    </citation>
    <scope>NUCLEOTIDE SEQUENCE [LARGE SCALE GENOMIC DNA]</scope>
    <source>
        <strain evidence="6 7">B4099</strain>
    </source>
</reference>
<dbReference type="AlphaFoldDB" id="A0A150KHT2"/>
<evidence type="ECO:0000259" key="5">
    <source>
        <dbReference type="Pfam" id="PF08352"/>
    </source>
</evidence>
<keyword evidence="2" id="KW-0813">Transport</keyword>
<evidence type="ECO:0000313" key="6">
    <source>
        <dbReference type="EMBL" id="KYC72923.1"/>
    </source>
</evidence>
<feature type="domain" description="Oligopeptide/dipeptide ABC transporter C-terminal" evidence="5">
    <location>
        <begin position="59"/>
        <end position="126"/>
    </location>
</feature>
<dbReference type="InterPro" id="IPR027417">
    <property type="entry name" value="P-loop_NTPase"/>
</dbReference>
<dbReference type="PANTHER" id="PTHR43776">
    <property type="entry name" value="TRANSPORT ATP-BINDING PROTEIN"/>
    <property type="match status" value="1"/>
</dbReference>
<dbReference type="EMBL" id="LQYI01000014">
    <property type="protein sequence ID" value="KYC72923.1"/>
    <property type="molecule type" value="Genomic_DNA"/>
</dbReference>
<accession>A0A150KHT2</accession>
<dbReference type="NCBIfam" id="TIGR01727">
    <property type="entry name" value="oligo_HPY"/>
    <property type="match status" value="1"/>
</dbReference>
<dbReference type="Pfam" id="PF08352">
    <property type="entry name" value="oligo_HPY"/>
    <property type="match status" value="1"/>
</dbReference>
<dbReference type="InterPro" id="IPR013563">
    <property type="entry name" value="Oligopep_ABC_C"/>
</dbReference>
<evidence type="ECO:0000256" key="2">
    <source>
        <dbReference type="ARBA" id="ARBA00022448"/>
    </source>
</evidence>
<evidence type="ECO:0000313" key="7">
    <source>
        <dbReference type="Proteomes" id="UP000075304"/>
    </source>
</evidence>
<dbReference type="PATRIC" id="fig|1398.25.peg.819"/>
<dbReference type="Gene3D" id="3.40.50.300">
    <property type="entry name" value="P-loop containing nucleotide triphosphate hydrolases"/>
    <property type="match status" value="1"/>
</dbReference>
<organism evidence="6 7">
    <name type="scientific">Heyndrickxia coagulans</name>
    <name type="common">Weizmannia coagulans</name>
    <dbReference type="NCBI Taxonomy" id="1398"/>
    <lineage>
        <taxon>Bacteria</taxon>
        <taxon>Bacillati</taxon>
        <taxon>Bacillota</taxon>
        <taxon>Bacilli</taxon>
        <taxon>Bacillales</taxon>
        <taxon>Bacillaceae</taxon>
        <taxon>Heyndrickxia</taxon>
    </lineage>
</organism>
<sequence length="167" mass="18572">MICDEPISALDVSVQAQVVNVLKKLQREKNLTYLFIAHDLSMVKHISNRIGVMYLGHLVELTGSKSLYRKPLHPYTEALLSAIPIPDPKIEDKRERIILKGEIPSPVTPPSGCVFRTRCPKAMDICARVKPEWLEIEDRHYVACHLYDGKGSPAATVSSGANQVGKV</sequence>
<evidence type="ECO:0000256" key="4">
    <source>
        <dbReference type="ARBA" id="ARBA00022840"/>
    </source>
</evidence>
<protein>
    <recommendedName>
        <fullName evidence="5">Oligopeptide/dipeptide ABC transporter C-terminal domain-containing protein</fullName>
    </recommendedName>
</protein>
<comment type="caution">
    <text evidence="6">The sequence shown here is derived from an EMBL/GenBank/DDBJ whole genome shotgun (WGS) entry which is preliminary data.</text>
</comment>
<dbReference type="PANTHER" id="PTHR43776:SF7">
    <property type="entry name" value="D,D-DIPEPTIDE TRANSPORT ATP-BINDING PROTEIN DDPF-RELATED"/>
    <property type="match status" value="1"/>
</dbReference>
<keyword evidence="3" id="KW-0547">Nucleotide-binding</keyword>
<dbReference type="Proteomes" id="UP000075304">
    <property type="component" value="Unassembled WGS sequence"/>
</dbReference>
<dbReference type="GO" id="GO:0015833">
    <property type="term" value="P:peptide transport"/>
    <property type="evidence" value="ECO:0007669"/>
    <property type="project" value="InterPro"/>
</dbReference>